<dbReference type="AlphaFoldDB" id="A0A5C3LCF7"/>
<feature type="compositionally biased region" description="Basic residues" evidence="1">
    <location>
        <begin position="295"/>
        <end position="305"/>
    </location>
</feature>
<proteinExistence type="predicted"/>
<feature type="region of interest" description="Disordered" evidence="1">
    <location>
        <begin position="427"/>
        <end position="451"/>
    </location>
</feature>
<evidence type="ECO:0000313" key="2">
    <source>
        <dbReference type="EMBL" id="TFK30438.1"/>
    </source>
</evidence>
<dbReference type="Proteomes" id="UP000307440">
    <property type="component" value="Unassembled WGS sequence"/>
</dbReference>
<keyword evidence="3" id="KW-1185">Reference proteome</keyword>
<accession>A0A5C3LCF7</accession>
<gene>
    <name evidence="2" type="ORF">FA15DRAFT_7972</name>
</gene>
<dbReference type="OrthoDB" id="3226250at2759"/>
<evidence type="ECO:0000313" key="3">
    <source>
        <dbReference type="Proteomes" id="UP000307440"/>
    </source>
</evidence>
<protein>
    <submittedName>
        <fullName evidence="2">Uncharacterized protein</fullName>
    </submittedName>
</protein>
<feature type="compositionally biased region" description="Basic residues" evidence="1">
    <location>
        <begin position="438"/>
        <end position="451"/>
    </location>
</feature>
<reference evidence="2 3" key="1">
    <citation type="journal article" date="2019" name="Nat. Ecol. Evol.">
        <title>Megaphylogeny resolves global patterns of mushroom evolution.</title>
        <authorList>
            <person name="Varga T."/>
            <person name="Krizsan K."/>
            <person name="Foldi C."/>
            <person name="Dima B."/>
            <person name="Sanchez-Garcia M."/>
            <person name="Sanchez-Ramirez S."/>
            <person name="Szollosi G.J."/>
            <person name="Szarkandi J.G."/>
            <person name="Papp V."/>
            <person name="Albert L."/>
            <person name="Andreopoulos W."/>
            <person name="Angelini C."/>
            <person name="Antonin V."/>
            <person name="Barry K.W."/>
            <person name="Bougher N.L."/>
            <person name="Buchanan P."/>
            <person name="Buyck B."/>
            <person name="Bense V."/>
            <person name="Catcheside P."/>
            <person name="Chovatia M."/>
            <person name="Cooper J."/>
            <person name="Damon W."/>
            <person name="Desjardin D."/>
            <person name="Finy P."/>
            <person name="Geml J."/>
            <person name="Haridas S."/>
            <person name="Hughes K."/>
            <person name="Justo A."/>
            <person name="Karasinski D."/>
            <person name="Kautmanova I."/>
            <person name="Kiss B."/>
            <person name="Kocsube S."/>
            <person name="Kotiranta H."/>
            <person name="LaButti K.M."/>
            <person name="Lechner B.E."/>
            <person name="Liimatainen K."/>
            <person name="Lipzen A."/>
            <person name="Lukacs Z."/>
            <person name="Mihaltcheva S."/>
            <person name="Morgado L.N."/>
            <person name="Niskanen T."/>
            <person name="Noordeloos M.E."/>
            <person name="Ohm R.A."/>
            <person name="Ortiz-Santana B."/>
            <person name="Ovrebo C."/>
            <person name="Racz N."/>
            <person name="Riley R."/>
            <person name="Savchenko A."/>
            <person name="Shiryaev A."/>
            <person name="Soop K."/>
            <person name="Spirin V."/>
            <person name="Szebenyi C."/>
            <person name="Tomsovsky M."/>
            <person name="Tulloss R.E."/>
            <person name="Uehling J."/>
            <person name="Grigoriev I.V."/>
            <person name="Vagvolgyi C."/>
            <person name="Papp T."/>
            <person name="Martin F.M."/>
            <person name="Miettinen O."/>
            <person name="Hibbett D.S."/>
            <person name="Nagy L.G."/>
        </authorList>
    </citation>
    <scope>NUCLEOTIDE SEQUENCE [LARGE SCALE GENOMIC DNA]</scope>
    <source>
        <strain evidence="2 3">CBS 121175</strain>
    </source>
</reference>
<name>A0A5C3LCF7_COPMA</name>
<dbReference type="EMBL" id="ML210146">
    <property type="protein sequence ID" value="TFK30438.1"/>
    <property type="molecule type" value="Genomic_DNA"/>
</dbReference>
<organism evidence="2 3">
    <name type="scientific">Coprinopsis marcescibilis</name>
    <name type="common">Agaric fungus</name>
    <name type="synonym">Psathyrella marcescibilis</name>
    <dbReference type="NCBI Taxonomy" id="230819"/>
    <lineage>
        <taxon>Eukaryota</taxon>
        <taxon>Fungi</taxon>
        <taxon>Dikarya</taxon>
        <taxon>Basidiomycota</taxon>
        <taxon>Agaricomycotina</taxon>
        <taxon>Agaricomycetes</taxon>
        <taxon>Agaricomycetidae</taxon>
        <taxon>Agaricales</taxon>
        <taxon>Agaricineae</taxon>
        <taxon>Psathyrellaceae</taxon>
        <taxon>Coprinopsis</taxon>
    </lineage>
</organism>
<sequence length="451" mass="52389">MCNKTRAFGIMDITDATMLSDLGVEEVRRLHNRRRRNMPVKYPFKLVVSFLYNMQAGYHTVKDGHYERVVLLVHSLERNFEIMSIQAETYNNSRNFLERYQLFRVMKHISDEDNNRTPFHARTMEWWTTRYIDTFRKEDLHRRIIYNFDSKIQDGGNVSADGTIKRKRFLRHLARADIEGRFAAHAEWLLANQIASAASYIQLFDTSYWVKYCRNLVSARKEAAKRAAKGERKWGIPHGEPVGYRKDDEFGFERFGSNLSVWNKKLESALKRTEKPLDGEPSLISLPPRPDSKSRRQQKRQKTQKRQTDQYIYDSDFTEPSTSGESDSDEGEFKPSLEKLRSIPAFCLQSQGISPGCFKWNCPASQCGYYIDLLENTTLSKTSHAGERFFRKELCDIVSQHFRVAHLEPLELGIEIKNGKSYLTDLSGSDKGSNGVRRSSRAPKPKKRLQL</sequence>
<evidence type="ECO:0000256" key="1">
    <source>
        <dbReference type="SAM" id="MobiDB-lite"/>
    </source>
</evidence>
<feature type="region of interest" description="Disordered" evidence="1">
    <location>
        <begin position="273"/>
        <end position="334"/>
    </location>
</feature>